<dbReference type="EMBL" id="BMAO01010227">
    <property type="protein sequence ID" value="GFQ65737.1"/>
    <property type="molecule type" value="Genomic_DNA"/>
</dbReference>
<gene>
    <name evidence="2" type="primary">AVEN_77545_1</name>
    <name evidence="2" type="ORF">TNCT_291661</name>
</gene>
<sequence>MTESGEDISFVNRVAVKIPPVWKTNIPLWLKQYETAFSLARIINDETKFSHLIANIDLETLEHVSNIILNPPVADKYLTLKNRLISEFQDTETQQIKKLLSDLQLGDKKPSFLLRQIRELSLNKISENFFKNLWMQRLPVNVQAILSASTDNLSQLAHIADKAEPAFKHNVDDTIHIEKSDTETKPNLRKTRTGRRVHFPDYFVSSR</sequence>
<comment type="caution">
    <text evidence="2">The sequence shown here is derived from an EMBL/GenBank/DDBJ whole genome shotgun (WGS) entry which is preliminary data.</text>
</comment>
<name>A0A8X6EZJ0_TRICU</name>
<dbReference type="AlphaFoldDB" id="A0A8X6EZJ0"/>
<organism evidence="2 3">
    <name type="scientific">Trichonephila clavata</name>
    <name type="common">Joro spider</name>
    <name type="synonym">Nephila clavata</name>
    <dbReference type="NCBI Taxonomy" id="2740835"/>
    <lineage>
        <taxon>Eukaryota</taxon>
        <taxon>Metazoa</taxon>
        <taxon>Ecdysozoa</taxon>
        <taxon>Arthropoda</taxon>
        <taxon>Chelicerata</taxon>
        <taxon>Arachnida</taxon>
        <taxon>Araneae</taxon>
        <taxon>Araneomorphae</taxon>
        <taxon>Entelegynae</taxon>
        <taxon>Araneoidea</taxon>
        <taxon>Nephilidae</taxon>
        <taxon>Trichonephila</taxon>
    </lineage>
</organism>
<evidence type="ECO:0000313" key="3">
    <source>
        <dbReference type="Proteomes" id="UP000887116"/>
    </source>
</evidence>
<evidence type="ECO:0000259" key="1">
    <source>
        <dbReference type="Pfam" id="PF23055"/>
    </source>
</evidence>
<protein>
    <recommendedName>
        <fullName evidence="1">DUF7041 domain-containing protein</fullName>
    </recommendedName>
</protein>
<feature type="domain" description="DUF7041" evidence="1">
    <location>
        <begin position="18"/>
        <end position="100"/>
    </location>
</feature>
<dbReference type="InterPro" id="IPR055469">
    <property type="entry name" value="DUF7041"/>
</dbReference>
<keyword evidence="3" id="KW-1185">Reference proteome</keyword>
<dbReference type="Proteomes" id="UP000887116">
    <property type="component" value="Unassembled WGS sequence"/>
</dbReference>
<dbReference type="OrthoDB" id="6430943at2759"/>
<dbReference type="Pfam" id="PF23055">
    <property type="entry name" value="DUF7041"/>
    <property type="match status" value="1"/>
</dbReference>
<reference evidence="2" key="1">
    <citation type="submission" date="2020-07" db="EMBL/GenBank/DDBJ databases">
        <title>Multicomponent nature underlies the extraordinary mechanical properties of spider dragline silk.</title>
        <authorList>
            <person name="Kono N."/>
            <person name="Nakamura H."/>
            <person name="Mori M."/>
            <person name="Yoshida Y."/>
            <person name="Ohtoshi R."/>
            <person name="Malay A.D."/>
            <person name="Moran D.A.P."/>
            <person name="Tomita M."/>
            <person name="Numata K."/>
            <person name="Arakawa K."/>
        </authorList>
    </citation>
    <scope>NUCLEOTIDE SEQUENCE</scope>
</reference>
<evidence type="ECO:0000313" key="2">
    <source>
        <dbReference type="EMBL" id="GFQ65737.1"/>
    </source>
</evidence>
<accession>A0A8X6EZJ0</accession>
<proteinExistence type="predicted"/>
<dbReference type="PANTHER" id="PTHR33327:SF3">
    <property type="entry name" value="RNA-DIRECTED DNA POLYMERASE"/>
    <property type="match status" value="1"/>
</dbReference>
<dbReference type="PANTHER" id="PTHR33327">
    <property type="entry name" value="ENDONUCLEASE"/>
    <property type="match status" value="1"/>
</dbReference>